<dbReference type="CDD" id="cd06259">
    <property type="entry name" value="YdcF-like"/>
    <property type="match status" value="1"/>
</dbReference>
<dbReference type="GO" id="GO:0005886">
    <property type="term" value="C:plasma membrane"/>
    <property type="evidence" value="ECO:0007669"/>
    <property type="project" value="TreeGrafter"/>
</dbReference>
<keyword evidence="5" id="KW-1185">Reference proteome</keyword>
<keyword evidence="2" id="KW-0812">Transmembrane</keyword>
<evidence type="ECO:0000256" key="2">
    <source>
        <dbReference type="SAM" id="Phobius"/>
    </source>
</evidence>
<sequence>MVPPVSTTDRLPAGLISSGEHQALEADPPPPRRVWPGRVVRILGILLVVGLGYLTVTFLQVWRASSQDSAPPSDAIVVLGAAQYDGRPSPVLEARLRHALDLYRRGVAPTIVVTGGRQAGDTFTEATAGYNWLRERGVPDEAIEKEVQGTNTFESLAATSRFLKDEGADEVVLVTDDYHALRVAGIADEVGLDPHLSTVDHDGGSVAQLGRETVAVSVGRVTGYRRLTNITG</sequence>
<dbReference type="RefSeq" id="WP_272735858.1">
    <property type="nucleotide sequence ID" value="NZ_CP116942.1"/>
</dbReference>
<feature type="region of interest" description="Disordered" evidence="1">
    <location>
        <begin position="1"/>
        <end position="29"/>
    </location>
</feature>
<dbReference type="PANTHER" id="PTHR30336">
    <property type="entry name" value="INNER MEMBRANE PROTEIN, PROBABLE PERMEASE"/>
    <property type="match status" value="1"/>
</dbReference>
<protein>
    <submittedName>
        <fullName evidence="4">YdcF family protein</fullName>
    </submittedName>
</protein>
<keyword evidence="2" id="KW-0472">Membrane</keyword>
<name>A0AAE9Y481_9ACTN</name>
<accession>A0AAE9Y481</accession>
<dbReference type="InterPro" id="IPR014729">
    <property type="entry name" value="Rossmann-like_a/b/a_fold"/>
</dbReference>
<evidence type="ECO:0000313" key="5">
    <source>
        <dbReference type="Proteomes" id="UP001216390"/>
    </source>
</evidence>
<dbReference type="Proteomes" id="UP001216390">
    <property type="component" value="Chromosome"/>
</dbReference>
<dbReference type="InterPro" id="IPR051599">
    <property type="entry name" value="Cell_Envelope_Assoc"/>
</dbReference>
<feature type="domain" description="DUF218" evidence="3">
    <location>
        <begin position="74"/>
        <end position="194"/>
    </location>
</feature>
<dbReference type="Pfam" id="PF02698">
    <property type="entry name" value="DUF218"/>
    <property type="match status" value="1"/>
</dbReference>
<gene>
    <name evidence="4" type="ORF">PO878_17700</name>
</gene>
<dbReference type="KEGG" id="ima:PO878_17700"/>
<proteinExistence type="predicted"/>
<evidence type="ECO:0000256" key="1">
    <source>
        <dbReference type="SAM" id="MobiDB-lite"/>
    </source>
</evidence>
<evidence type="ECO:0000313" key="4">
    <source>
        <dbReference type="EMBL" id="WCO66335.1"/>
    </source>
</evidence>
<keyword evidence="2" id="KW-1133">Transmembrane helix</keyword>
<feature type="transmembrane region" description="Helical" evidence="2">
    <location>
        <begin position="42"/>
        <end position="62"/>
    </location>
</feature>
<dbReference type="InterPro" id="IPR003848">
    <property type="entry name" value="DUF218"/>
</dbReference>
<organism evidence="4 5">
    <name type="scientific">Iamia majanohamensis</name>
    <dbReference type="NCBI Taxonomy" id="467976"/>
    <lineage>
        <taxon>Bacteria</taxon>
        <taxon>Bacillati</taxon>
        <taxon>Actinomycetota</taxon>
        <taxon>Acidimicrobiia</taxon>
        <taxon>Acidimicrobiales</taxon>
        <taxon>Iamiaceae</taxon>
        <taxon>Iamia</taxon>
    </lineage>
</organism>
<dbReference type="Gene3D" id="3.40.50.620">
    <property type="entry name" value="HUPs"/>
    <property type="match status" value="1"/>
</dbReference>
<dbReference type="EMBL" id="CP116942">
    <property type="protein sequence ID" value="WCO66335.1"/>
    <property type="molecule type" value="Genomic_DNA"/>
</dbReference>
<dbReference type="PANTHER" id="PTHR30336:SF20">
    <property type="entry name" value="DUF218 DOMAIN-CONTAINING PROTEIN"/>
    <property type="match status" value="1"/>
</dbReference>
<reference evidence="4" key="1">
    <citation type="submission" date="2023-01" db="EMBL/GenBank/DDBJ databases">
        <title>The diversity of Class Acidimicrobiia in South China Sea sediment environments and the proposal of Iamia marina sp. nov., a novel species of the genus Iamia.</title>
        <authorList>
            <person name="He Y."/>
            <person name="Tian X."/>
        </authorList>
    </citation>
    <scope>NUCLEOTIDE SEQUENCE</scope>
    <source>
        <strain evidence="4">DSM 19957</strain>
    </source>
</reference>
<dbReference type="AlphaFoldDB" id="A0AAE9Y481"/>
<evidence type="ECO:0000259" key="3">
    <source>
        <dbReference type="Pfam" id="PF02698"/>
    </source>
</evidence>